<protein>
    <recommendedName>
        <fullName evidence="3">Aminoglycoside phosphotransferase domain-containing protein</fullName>
    </recommendedName>
</protein>
<gene>
    <name evidence="1" type="ORF">VTJ49DRAFT_3609</name>
</gene>
<organism evidence="1 2">
    <name type="scientific">Humicola insolens</name>
    <name type="common">Soft-rot fungus</name>
    <dbReference type="NCBI Taxonomy" id="85995"/>
    <lineage>
        <taxon>Eukaryota</taxon>
        <taxon>Fungi</taxon>
        <taxon>Dikarya</taxon>
        <taxon>Ascomycota</taxon>
        <taxon>Pezizomycotina</taxon>
        <taxon>Sordariomycetes</taxon>
        <taxon>Sordariomycetidae</taxon>
        <taxon>Sordariales</taxon>
        <taxon>Chaetomiaceae</taxon>
        <taxon>Mycothermus</taxon>
    </lineage>
</organism>
<evidence type="ECO:0000313" key="1">
    <source>
        <dbReference type="EMBL" id="KAL1842968.1"/>
    </source>
</evidence>
<evidence type="ECO:0008006" key="3">
    <source>
        <dbReference type="Google" id="ProtNLM"/>
    </source>
</evidence>
<sequence length="278" mass="31695">MEEDDLKYSQEAAVAAITDYYAFLTQMYLDESHVVFPPQPWGWPSIANANIVLRESFGKSDEVLSLLAHLPYIQDPSGVAEQAADATPGCIWADWSKLICSHSDNPNQAKSLRVITEGTLPQPSPPHLVGLAHGGDWSTPILILDTTLGIIHWEGCPDRIQWDPEYRETMVDMDWYDAEIPEKEADWRSSAPAWRIADFVEVLKDQFRQLRWIPISGNSVRSTHEELPNEEGMMATLQDIYRQHGWPDLSVYRKSSCLDAVRKVMLERFSESRCYREG</sequence>
<dbReference type="EMBL" id="JAZGSY010000028">
    <property type="protein sequence ID" value="KAL1842968.1"/>
    <property type="molecule type" value="Genomic_DNA"/>
</dbReference>
<accession>A0ABR3VMN9</accession>
<comment type="caution">
    <text evidence="1">The sequence shown here is derived from an EMBL/GenBank/DDBJ whole genome shotgun (WGS) entry which is preliminary data.</text>
</comment>
<evidence type="ECO:0000313" key="2">
    <source>
        <dbReference type="Proteomes" id="UP001583172"/>
    </source>
</evidence>
<name>A0ABR3VMN9_HUMIN</name>
<proteinExistence type="predicted"/>
<keyword evidence="2" id="KW-1185">Reference proteome</keyword>
<dbReference type="Proteomes" id="UP001583172">
    <property type="component" value="Unassembled WGS sequence"/>
</dbReference>
<reference evidence="1 2" key="1">
    <citation type="journal article" date="2024" name="Commun. Biol.">
        <title>Comparative genomic analysis of thermophilic fungi reveals convergent evolutionary adaptations and gene losses.</title>
        <authorList>
            <person name="Steindorff A.S."/>
            <person name="Aguilar-Pontes M.V."/>
            <person name="Robinson A.J."/>
            <person name="Andreopoulos B."/>
            <person name="LaButti K."/>
            <person name="Kuo A."/>
            <person name="Mondo S."/>
            <person name="Riley R."/>
            <person name="Otillar R."/>
            <person name="Haridas S."/>
            <person name="Lipzen A."/>
            <person name="Grimwood J."/>
            <person name="Schmutz J."/>
            <person name="Clum A."/>
            <person name="Reid I.D."/>
            <person name="Moisan M.C."/>
            <person name="Butler G."/>
            <person name="Nguyen T.T.M."/>
            <person name="Dewar K."/>
            <person name="Conant G."/>
            <person name="Drula E."/>
            <person name="Henrissat B."/>
            <person name="Hansel C."/>
            <person name="Singer S."/>
            <person name="Hutchinson M.I."/>
            <person name="de Vries R.P."/>
            <person name="Natvig D.O."/>
            <person name="Powell A.J."/>
            <person name="Tsang A."/>
            <person name="Grigoriev I.V."/>
        </authorList>
    </citation>
    <scope>NUCLEOTIDE SEQUENCE [LARGE SCALE GENOMIC DNA]</scope>
    <source>
        <strain evidence="1 2">CBS 620.91</strain>
    </source>
</reference>